<dbReference type="Proteomes" id="UP000053820">
    <property type="component" value="Unassembled WGS sequence"/>
</dbReference>
<feature type="compositionally biased region" description="Polar residues" evidence="1">
    <location>
        <begin position="7"/>
        <end position="16"/>
    </location>
</feature>
<evidence type="ECO:0000313" key="2">
    <source>
        <dbReference type="EMBL" id="KIJ63516.1"/>
    </source>
</evidence>
<accession>A0A0C9WE09</accession>
<feature type="non-terminal residue" evidence="2">
    <location>
        <position position="305"/>
    </location>
</feature>
<evidence type="ECO:0000313" key="3">
    <source>
        <dbReference type="Proteomes" id="UP000053820"/>
    </source>
</evidence>
<reference evidence="2 3" key="1">
    <citation type="submission" date="2014-04" db="EMBL/GenBank/DDBJ databases">
        <title>Evolutionary Origins and Diversification of the Mycorrhizal Mutualists.</title>
        <authorList>
            <consortium name="DOE Joint Genome Institute"/>
            <consortium name="Mycorrhizal Genomics Consortium"/>
            <person name="Kohler A."/>
            <person name="Kuo A."/>
            <person name="Nagy L.G."/>
            <person name="Floudas D."/>
            <person name="Copeland A."/>
            <person name="Barry K.W."/>
            <person name="Cichocki N."/>
            <person name="Veneault-Fourrey C."/>
            <person name="LaButti K."/>
            <person name="Lindquist E.A."/>
            <person name="Lipzen A."/>
            <person name="Lundell T."/>
            <person name="Morin E."/>
            <person name="Murat C."/>
            <person name="Riley R."/>
            <person name="Ohm R."/>
            <person name="Sun H."/>
            <person name="Tunlid A."/>
            <person name="Henrissat B."/>
            <person name="Grigoriev I.V."/>
            <person name="Hibbett D.S."/>
            <person name="Martin F."/>
        </authorList>
    </citation>
    <scope>NUCLEOTIDE SEQUENCE [LARGE SCALE GENOMIC DNA]</scope>
    <source>
        <strain evidence="2 3">MD-312</strain>
    </source>
</reference>
<keyword evidence="3" id="KW-1185">Reference proteome</keyword>
<feature type="compositionally biased region" description="Basic and acidic residues" evidence="1">
    <location>
        <begin position="115"/>
        <end position="131"/>
    </location>
</feature>
<evidence type="ECO:0008006" key="4">
    <source>
        <dbReference type="Google" id="ProtNLM"/>
    </source>
</evidence>
<gene>
    <name evidence="2" type="ORF">HYDPIDRAFT_29317</name>
</gene>
<evidence type="ECO:0000256" key="1">
    <source>
        <dbReference type="SAM" id="MobiDB-lite"/>
    </source>
</evidence>
<proteinExistence type="predicted"/>
<sequence length="305" mass="34405">MPLFSLWGSSSSTPAVSQRPLAPRLTPPPHHQDWQDIPSSEAQVSPPPASAEDDIGFERLGDSQVDGAREVRRLEHTLAQTEEHNIKLENQLSRALEAQKKLEEERDGLEAKVNELRRRSRGEKDRLKKGGVDAIPGSFPPADSSLKEENEKLKAQLQQETLKTNLALDEIKRERSQLRADREALEKGINEADSTHQAELEALTKTVQMQAARIEHLTSERTRLRADRDAANIRSSAEIESLKTTNVKHMEETKVAFEEMNRDRARAQADLQNSRKKLDYYAGQLDQSLRQIEALKLELSNARGS</sequence>
<dbReference type="EMBL" id="KN839850">
    <property type="protein sequence ID" value="KIJ63516.1"/>
    <property type="molecule type" value="Genomic_DNA"/>
</dbReference>
<feature type="region of interest" description="Disordered" evidence="1">
    <location>
        <begin position="115"/>
        <end position="145"/>
    </location>
</feature>
<dbReference type="AlphaFoldDB" id="A0A0C9WE09"/>
<organism evidence="2 3">
    <name type="scientific">Hydnomerulius pinastri MD-312</name>
    <dbReference type="NCBI Taxonomy" id="994086"/>
    <lineage>
        <taxon>Eukaryota</taxon>
        <taxon>Fungi</taxon>
        <taxon>Dikarya</taxon>
        <taxon>Basidiomycota</taxon>
        <taxon>Agaricomycotina</taxon>
        <taxon>Agaricomycetes</taxon>
        <taxon>Agaricomycetidae</taxon>
        <taxon>Boletales</taxon>
        <taxon>Boletales incertae sedis</taxon>
        <taxon>Leucogyrophana</taxon>
    </lineage>
</organism>
<dbReference type="HOGENOM" id="CLU_913833_0_0_1"/>
<protein>
    <recommendedName>
        <fullName evidence="4">SWI5-dependent HO expression protein 3</fullName>
    </recommendedName>
</protein>
<name>A0A0C9WE09_9AGAM</name>
<feature type="region of interest" description="Disordered" evidence="1">
    <location>
        <begin position="1"/>
        <end position="64"/>
    </location>
</feature>